<feature type="compositionally biased region" description="Polar residues" evidence="1">
    <location>
        <begin position="26"/>
        <end position="39"/>
    </location>
</feature>
<feature type="compositionally biased region" description="Basic and acidic residues" evidence="1">
    <location>
        <begin position="1"/>
        <end position="25"/>
    </location>
</feature>
<feature type="compositionally biased region" description="Basic residues" evidence="1">
    <location>
        <begin position="40"/>
        <end position="56"/>
    </location>
</feature>
<sequence length="188" mass="22002">EKTEKEGEKSNKNDKVNMKKDKENRTYNNNLERTPNSKNKPSKQKRDAAKKRQSKQHKGENENEQEKREEPCKKFIMVNDNQGLDIPPQQAQYRTPPPTEPPDKRQQFFQVNIAPLIDEYAVDDSEDDFDKDNQSLQDPDDVDETSEALIKAFIPFNDQTLEDEIQQETQDQGLSPRGLKHDIFHFEQ</sequence>
<organism evidence="2">
    <name type="scientific">Solanum chilense</name>
    <name type="common">Tomato</name>
    <name type="synonym">Lycopersicon chilense</name>
    <dbReference type="NCBI Taxonomy" id="4083"/>
    <lineage>
        <taxon>Eukaryota</taxon>
        <taxon>Viridiplantae</taxon>
        <taxon>Streptophyta</taxon>
        <taxon>Embryophyta</taxon>
        <taxon>Tracheophyta</taxon>
        <taxon>Spermatophyta</taxon>
        <taxon>Magnoliopsida</taxon>
        <taxon>eudicotyledons</taxon>
        <taxon>Gunneridae</taxon>
        <taxon>Pentapetalae</taxon>
        <taxon>asterids</taxon>
        <taxon>lamiids</taxon>
        <taxon>Solanales</taxon>
        <taxon>Solanaceae</taxon>
        <taxon>Solanoideae</taxon>
        <taxon>Solaneae</taxon>
        <taxon>Solanum</taxon>
        <taxon>Solanum subgen. Lycopersicon</taxon>
    </lineage>
</organism>
<feature type="region of interest" description="Disordered" evidence="1">
    <location>
        <begin position="1"/>
        <end position="105"/>
    </location>
</feature>
<feature type="compositionally biased region" description="Basic and acidic residues" evidence="1">
    <location>
        <begin position="179"/>
        <end position="188"/>
    </location>
</feature>
<proteinExistence type="predicted"/>
<dbReference type="AlphaFoldDB" id="A0A6N2BZE1"/>
<evidence type="ECO:0000313" key="2">
    <source>
        <dbReference type="EMBL" id="TMW99328.1"/>
    </source>
</evidence>
<reference evidence="2" key="1">
    <citation type="submission" date="2019-05" db="EMBL/GenBank/DDBJ databases">
        <title>The de novo reference genome and transcriptome assemblies of the wild tomato species Solanum chilense.</title>
        <authorList>
            <person name="Stam R."/>
            <person name="Nosenko T."/>
            <person name="Hoerger A.C."/>
            <person name="Stephan W."/>
            <person name="Seidel M.A."/>
            <person name="Kuhn J.M.M."/>
            <person name="Haberer G."/>
            <person name="Tellier A."/>
        </authorList>
    </citation>
    <scope>NUCLEOTIDE SEQUENCE</scope>
    <source>
        <tissue evidence="2">Mature leaves</tissue>
    </source>
</reference>
<feature type="compositionally biased region" description="Basic and acidic residues" evidence="1">
    <location>
        <begin position="57"/>
        <end position="73"/>
    </location>
</feature>
<accession>A0A6N2BZE1</accession>
<feature type="region of interest" description="Disordered" evidence="1">
    <location>
        <begin position="166"/>
        <end position="188"/>
    </location>
</feature>
<comment type="caution">
    <text evidence="2">The sequence shown here is derived from an EMBL/GenBank/DDBJ whole genome shotgun (WGS) entry which is preliminary data.</text>
</comment>
<protein>
    <submittedName>
        <fullName evidence="2">Uncharacterized protein</fullName>
    </submittedName>
</protein>
<gene>
    <name evidence="2" type="ORF">EJD97_002734</name>
</gene>
<dbReference type="EMBL" id="RXGB01001341">
    <property type="protein sequence ID" value="TMW99328.1"/>
    <property type="molecule type" value="Genomic_DNA"/>
</dbReference>
<evidence type="ECO:0000256" key="1">
    <source>
        <dbReference type="SAM" id="MobiDB-lite"/>
    </source>
</evidence>
<feature type="region of interest" description="Disordered" evidence="1">
    <location>
        <begin position="123"/>
        <end position="146"/>
    </location>
</feature>
<feature type="non-terminal residue" evidence="2">
    <location>
        <position position="1"/>
    </location>
</feature>
<name>A0A6N2BZE1_SOLCI</name>